<keyword evidence="1" id="KW-0167">Capsid protein</keyword>
<dbReference type="NCBIfam" id="TIGR02904">
    <property type="entry name" value="spore_ysxE"/>
    <property type="match status" value="1"/>
</dbReference>
<dbReference type="Proteomes" id="UP000626244">
    <property type="component" value="Unassembled WGS sequence"/>
</dbReference>
<evidence type="ECO:0000313" key="1">
    <source>
        <dbReference type="EMBL" id="GGI10472.1"/>
    </source>
</evidence>
<dbReference type="AlphaFoldDB" id="A0A8J3ADY8"/>
<accession>A0A8J3ADY8</accession>
<dbReference type="GO" id="GO:0042601">
    <property type="term" value="C:endospore-forming forespore"/>
    <property type="evidence" value="ECO:0007669"/>
    <property type="project" value="TreeGrafter"/>
</dbReference>
<comment type="caution">
    <text evidence="1">The sequence shown here is derived from an EMBL/GenBank/DDBJ whole genome shotgun (WGS) entry which is preliminary data.</text>
</comment>
<dbReference type="RefSeq" id="WP_088004159.1">
    <property type="nucleotide sequence ID" value="NZ_BMHB01000001.1"/>
</dbReference>
<keyword evidence="1" id="KW-0946">Virion</keyword>
<reference evidence="2" key="1">
    <citation type="journal article" date="2019" name="Int. J. Syst. Evol. Microbiol.">
        <title>The Global Catalogue of Microorganisms (GCM) 10K type strain sequencing project: providing services to taxonomists for standard genome sequencing and annotation.</title>
        <authorList>
            <consortium name="The Broad Institute Genomics Platform"/>
            <consortium name="The Broad Institute Genome Sequencing Center for Infectious Disease"/>
            <person name="Wu L."/>
            <person name="Ma J."/>
        </authorList>
    </citation>
    <scope>NUCLEOTIDE SEQUENCE [LARGE SCALE GENOMIC DNA]</scope>
    <source>
        <strain evidence="2">CGMCC 1.14993</strain>
    </source>
</reference>
<evidence type="ECO:0000313" key="2">
    <source>
        <dbReference type="Proteomes" id="UP000626244"/>
    </source>
</evidence>
<organism evidence="1 2">
    <name type="scientific">Gottfriedia solisilvae</name>
    <dbReference type="NCBI Taxonomy" id="1516104"/>
    <lineage>
        <taxon>Bacteria</taxon>
        <taxon>Bacillati</taxon>
        <taxon>Bacillota</taxon>
        <taxon>Bacilli</taxon>
        <taxon>Bacillales</taxon>
        <taxon>Bacillaceae</taxon>
        <taxon>Gottfriedia</taxon>
    </lineage>
</organism>
<dbReference type="PANTHER" id="PTHR39179:SF3">
    <property type="entry name" value="COTS-RELATED PROTEIN"/>
    <property type="match status" value="1"/>
</dbReference>
<dbReference type="OrthoDB" id="2379727at2"/>
<dbReference type="EMBL" id="BMHB01000001">
    <property type="protein sequence ID" value="GGI10472.1"/>
    <property type="molecule type" value="Genomic_DNA"/>
</dbReference>
<keyword evidence="2" id="KW-1185">Reference proteome</keyword>
<dbReference type="InterPro" id="IPR011009">
    <property type="entry name" value="Kinase-like_dom_sf"/>
</dbReference>
<dbReference type="InterPro" id="IPR014253">
    <property type="entry name" value="Spore_coat_YsxE"/>
</dbReference>
<gene>
    <name evidence="1" type="ORF">GCM10007380_02970</name>
</gene>
<dbReference type="Gene3D" id="3.90.1200.10">
    <property type="match status" value="1"/>
</dbReference>
<name>A0A8J3ADY8_9BACI</name>
<protein>
    <submittedName>
        <fullName evidence="1">Spore coat protein YsxE</fullName>
    </submittedName>
</protein>
<proteinExistence type="predicted"/>
<dbReference type="InterPro" id="IPR047175">
    <property type="entry name" value="CotS-like"/>
</dbReference>
<dbReference type="SUPFAM" id="SSF56112">
    <property type="entry name" value="Protein kinase-like (PK-like)"/>
    <property type="match status" value="1"/>
</dbReference>
<dbReference type="Gene3D" id="3.30.200.20">
    <property type="entry name" value="Phosphorylase Kinase, domain 1"/>
    <property type="match status" value="1"/>
</dbReference>
<dbReference type="PANTHER" id="PTHR39179">
    <property type="entry name" value="SPORE COAT PROTEIN I"/>
    <property type="match status" value="1"/>
</dbReference>
<sequence length="342" mass="40879">MYTKPKDEISVILAQYHIIPNYFETVGKVVKVYTNQGVFALKEANPSRIYRNNLVENVRSLQDRGFRNVVPIYHTQNGDYVVEYNTKHYYLMPWIENVDSRSDENLHFQRMFTSLGKMHNRTQKEKKVDKDQLQNHYDTLTKRWSKEKEVLENFIEAAEGNWYMSPYELSYCTYFHKILSAHQFASDQLGEWYKKMKETENTRIVMNHGSLSISHFLVNERGEGVFINLENAQETTPIQDLSNYYKNSFKTYPIQQPDRNNWLKMYEKNFSLREEEKLLFMSYMAYPVQTATKIMSYTKRTGNLNEKDRVKELLHSYWHMNNIEFFISKIQEDIEAAKMIVD</sequence>